<gene>
    <name evidence="3" type="ORF">EDD74_10485</name>
    <name evidence="2" type="ORF">FAEUMB_28240</name>
</gene>
<keyword evidence="1" id="KW-0812">Transmembrane</keyword>
<keyword evidence="5" id="KW-1185">Reference proteome</keyword>
<organism evidence="3 4">
    <name type="scientific">Faecalimonas umbilicata</name>
    <dbReference type="NCBI Taxonomy" id="1912855"/>
    <lineage>
        <taxon>Bacteria</taxon>
        <taxon>Bacillati</taxon>
        <taxon>Bacillota</taxon>
        <taxon>Clostridia</taxon>
        <taxon>Lachnospirales</taxon>
        <taxon>Lachnospiraceae</taxon>
        <taxon>Faecalimonas</taxon>
    </lineage>
</organism>
<evidence type="ECO:0000313" key="5">
    <source>
        <dbReference type="Proteomes" id="UP000702954"/>
    </source>
</evidence>
<keyword evidence="1" id="KW-1133">Transmembrane helix</keyword>
<dbReference type="EMBL" id="SLZV01000004">
    <property type="protein sequence ID" value="TCS69330.1"/>
    <property type="molecule type" value="Genomic_DNA"/>
</dbReference>
<dbReference type="Proteomes" id="UP000702954">
    <property type="component" value="Unassembled WGS sequence"/>
</dbReference>
<accession>A0A4R3JQY5</accession>
<dbReference type="RefSeq" id="WP_116442274.1">
    <property type="nucleotide sequence ID" value="NZ_BHEO01000008.1"/>
</dbReference>
<sequence length="91" mass="10473">MLNHIQSIIVMTTVVLTGIVAALFMKGHVDYKIEPFHKFFNLLELGFFKICDKIGASKKYFDLKKSEEVQNYQPEIGWTDVVEKGHKKAAR</sequence>
<evidence type="ECO:0000313" key="3">
    <source>
        <dbReference type="EMBL" id="TCS69330.1"/>
    </source>
</evidence>
<feature type="transmembrane region" description="Helical" evidence="1">
    <location>
        <begin position="6"/>
        <end position="25"/>
    </location>
</feature>
<dbReference type="Proteomes" id="UP000294613">
    <property type="component" value="Unassembled WGS sequence"/>
</dbReference>
<keyword evidence="1" id="KW-0472">Membrane</keyword>
<comment type="caution">
    <text evidence="3">The sequence shown here is derived from an EMBL/GenBank/DDBJ whole genome shotgun (WGS) entry which is preliminary data.</text>
</comment>
<evidence type="ECO:0000256" key="1">
    <source>
        <dbReference type="SAM" id="Phobius"/>
    </source>
</evidence>
<dbReference type="EMBL" id="BHEO01000008">
    <property type="protein sequence ID" value="GBU06283.1"/>
    <property type="molecule type" value="Genomic_DNA"/>
</dbReference>
<evidence type="ECO:0000313" key="2">
    <source>
        <dbReference type="EMBL" id="GBU06283.1"/>
    </source>
</evidence>
<reference evidence="2 5" key="1">
    <citation type="journal article" date="2018" name="Int. J. Syst. Evol. Microbiol.">
        <title>Draft Genome Sequence of Faecalimonas umbilicata JCM 30896T, an Acetate-Producing Bacterium Isolated from Human Feces.</title>
        <authorList>
            <person name="Sakamoto M."/>
            <person name="Ikeyama N."/>
            <person name="Yuki M."/>
            <person name="Ohkuma M."/>
        </authorList>
    </citation>
    <scope>NUCLEOTIDE SEQUENCE [LARGE SCALE GENOMIC DNA]</scope>
    <source>
        <strain evidence="2 5">EGH7</strain>
    </source>
</reference>
<name>A0A4R3JQY5_9FIRM</name>
<reference evidence="3 4" key="2">
    <citation type="submission" date="2019-03" db="EMBL/GenBank/DDBJ databases">
        <title>Genomic Encyclopedia of Type Strains, Phase IV (KMG-IV): sequencing the most valuable type-strain genomes for metagenomic binning, comparative biology and taxonomic classification.</title>
        <authorList>
            <person name="Goeker M."/>
        </authorList>
    </citation>
    <scope>NUCLEOTIDE SEQUENCE [LARGE SCALE GENOMIC DNA]</scope>
    <source>
        <strain evidence="3 4">DSM 103426</strain>
    </source>
</reference>
<protein>
    <submittedName>
        <fullName evidence="3">Uncharacterized protein</fullName>
    </submittedName>
</protein>
<dbReference type="AlphaFoldDB" id="A0A4R3JQY5"/>
<proteinExistence type="predicted"/>
<evidence type="ECO:0000313" key="4">
    <source>
        <dbReference type="Proteomes" id="UP000294613"/>
    </source>
</evidence>